<evidence type="ECO:0000259" key="1">
    <source>
        <dbReference type="Pfam" id="PF13456"/>
    </source>
</evidence>
<evidence type="ECO:0000313" key="3">
    <source>
        <dbReference type="EMBL" id="KAG2299870.1"/>
    </source>
</evidence>
<evidence type="ECO:0000313" key="4">
    <source>
        <dbReference type="Proteomes" id="UP000886595"/>
    </source>
</evidence>
<reference evidence="3 4" key="1">
    <citation type="submission" date="2020-02" db="EMBL/GenBank/DDBJ databases">
        <authorList>
            <person name="Ma Q."/>
            <person name="Huang Y."/>
            <person name="Song X."/>
            <person name="Pei D."/>
        </authorList>
    </citation>
    <scope>NUCLEOTIDE SEQUENCE [LARGE SCALE GENOMIC DNA]</scope>
    <source>
        <strain evidence="3">Sxm20200214</strain>
        <tissue evidence="3">Leaf</tissue>
    </source>
</reference>
<dbReference type="GO" id="GO:0004523">
    <property type="term" value="F:RNA-DNA hybrid ribonuclease activity"/>
    <property type="evidence" value="ECO:0007669"/>
    <property type="project" value="InterPro"/>
</dbReference>
<dbReference type="InterPro" id="IPR052929">
    <property type="entry name" value="RNase_H-like_EbsB-rel"/>
</dbReference>
<sequence length="367" mass="42441">MLEELFVPTDVQTLLQNQPLVSDHDSWVWKYNRSGVYTVKTGYDLVFSLNKKELLRCHKEKPSLNPLKAQVWNMQASSKLKVFIWKALSGALSVVDALQDRGMKCDPVCQTCGMDGESINHFLFSCTLARQVWAYSGCPHPLGGFDASSLFVNVSYLFETWRNNEEMRWITKSNLKKKKAIEEANLWFLAQEVEQGENEEGSRVVATHPVDWIVPPREFVKCNIGMRWSKKKKEVGAVWVLSDPGGTTLLHSRRFFTGVWSKEEAYFLSLVWAVESLIFHKCQRVYFSLEWRMLVNAINSPKVWPSFKFKVSKTRRLFGELLEWRILFESSEANRGARLIANSVITGDRFQSYVARGSPRWLLNYFL</sequence>
<organism evidence="3 4">
    <name type="scientific">Brassica carinata</name>
    <name type="common">Ethiopian mustard</name>
    <name type="synonym">Abyssinian cabbage</name>
    <dbReference type="NCBI Taxonomy" id="52824"/>
    <lineage>
        <taxon>Eukaryota</taxon>
        <taxon>Viridiplantae</taxon>
        <taxon>Streptophyta</taxon>
        <taxon>Embryophyta</taxon>
        <taxon>Tracheophyta</taxon>
        <taxon>Spermatophyta</taxon>
        <taxon>Magnoliopsida</taxon>
        <taxon>eudicotyledons</taxon>
        <taxon>Gunneridae</taxon>
        <taxon>Pentapetalae</taxon>
        <taxon>rosids</taxon>
        <taxon>malvids</taxon>
        <taxon>Brassicales</taxon>
        <taxon>Brassicaceae</taxon>
        <taxon>Brassiceae</taxon>
        <taxon>Brassica</taxon>
    </lineage>
</organism>
<dbReference type="InterPro" id="IPR026960">
    <property type="entry name" value="RVT-Znf"/>
</dbReference>
<dbReference type="Pfam" id="PF13456">
    <property type="entry name" value="RVT_3"/>
    <property type="match status" value="1"/>
</dbReference>
<dbReference type="EMBL" id="JAAMPC010000008">
    <property type="protein sequence ID" value="KAG2299870.1"/>
    <property type="molecule type" value="Genomic_DNA"/>
</dbReference>
<feature type="domain" description="RNase H type-1" evidence="1">
    <location>
        <begin position="228"/>
        <end position="343"/>
    </location>
</feature>
<protein>
    <recommendedName>
        <fullName evidence="5">Reverse transcriptase zinc-binding domain-containing protein</fullName>
    </recommendedName>
</protein>
<keyword evidence="4" id="KW-1185">Reference proteome</keyword>
<evidence type="ECO:0008006" key="5">
    <source>
        <dbReference type="Google" id="ProtNLM"/>
    </source>
</evidence>
<name>A0A8X7S4L2_BRACI</name>
<gene>
    <name evidence="3" type="ORF">Bca52824_036342</name>
</gene>
<dbReference type="PANTHER" id="PTHR47074">
    <property type="entry name" value="BNAC02G40300D PROTEIN"/>
    <property type="match status" value="1"/>
</dbReference>
<evidence type="ECO:0000259" key="2">
    <source>
        <dbReference type="Pfam" id="PF13966"/>
    </source>
</evidence>
<dbReference type="Pfam" id="PF13966">
    <property type="entry name" value="zf-RVT"/>
    <property type="match status" value="1"/>
</dbReference>
<accession>A0A8X7S4L2</accession>
<comment type="caution">
    <text evidence="3">The sequence shown here is derived from an EMBL/GenBank/DDBJ whole genome shotgun (WGS) entry which is preliminary data.</text>
</comment>
<dbReference type="AlphaFoldDB" id="A0A8X7S4L2"/>
<dbReference type="GO" id="GO:0003676">
    <property type="term" value="F:nucleic acid binding"/>
    <property type="evidence" value="ECO:0007669"/>
    <property type="project" value="InterPro"/>
</dbReference>
<dbReference type="Proteomes" id="UP000886595">
    <property type="component" value="Unassembled WGS sequence"/>
</dbReference>
<dbReference type="OrthoDB" id="1749408at2759"/>
<feature type="domain" description="Reverse transcriptase zinc-binding" evidence="2">
    <location>
        <begin position="53"/>
        <end position="133"/>
    </location>
</feature>
<dbReference type="InterPro" id="IPR002156">
    <property type="entry name" value="RNaseH_domain"/>
</dbReference>
<proteinExistence type="predicted"/>
<dbReference type="PANTHER" id="PTHR47074:SF49">
    <property type="entry name" value="POLYNUCLEOTIDYL TRANSFERASE, RIBONUCLEASE H-LIKE SUPERFAMILY PROTEIN"/>
    <property type="match status" value="1"/>
</dbReference>